<comment type="caution">
    <text evidence="2">The sequence shown here is derived from an EMBL/GenBank/DDBJ whole genome shotgun (WGS) entry which is preliminary data.</text>
</comment>
<reference evidence="2 3" key="1">
    <citation type="journal article" date="2014" name="Antonie Van Leeuwenhoek">
        <title>Hyphomonas beringensis sp. nov. and Hyphomonas chukchiensis sp. nov., isolated from surface seawater of the Bering Sea and Chukchi Sea.</title>
        <authorList>
            <person name="Li C."/>
            <person name="Lai Q."/>
            <person name="Li G."/>
            <person name="Dong C."/>
            <person name="Wang J."/>
            <person name="Liao Y."/>
            <person name="Shao Z."/>
        </authorList>
    </citation>
    <scope>NUCLEOTIDE SEQUENCE [LARGE SCALE GENOMIC DNA]</scope>
    <source>
        <strain evidence="2 3">SCH89</strain>
    </source>
</reference>
<sequence>MPVARNASIIDQGLRAALELAAEKPWASLTLGEIALRADLTLNDFHGIATRETLADAVDAHFDRAMSAEGVASDDLPRERLFEVIMLRFEAMEDYRDGLKSLFSYRETAPEHLVRLPAARAASARWALASAGLDDDSGGPLNLKVLATAFVIARTERAWRKETSGDFALTMAALDKSLRAAEARMGWISRFTGRSTSDTAKPTQENDAPEKGATGE</sequence>
<accession>A0A059GBU9</accession>
<dbReference type="AlphaFoldDB" id="A0A059GBU9"/>
<organism evidence="2 3">
    <name type="scientific">Hyphomonas oceanitis SCH89</name>
    <dbReference type="NCBI Taxonomy" id="1280953"/>
    <lineage>
        <taxon>Bacteria</taxon>
        <taxon>Pseudomonadati</taxon>
        <taxon>Pseudomonadota</taxon>
        <taxon>Alphaproteobacteria</taxon>
        <taxon>Hyphomonadales</taxon>
        <taxon>Hyphomonadaceae</taxon>
        <taxon>Hyphomonas</taxon>
    </lineage>
</organism>
<dbReference type="RefSeq" id="WP_035534677.1">
    <property type="nucleotide sequence ID" value="NZ_ARYL01000001.1"/>
</dbReference>
<feature type="region of interest" description="Disordered" evidence="1">
    <location>
        <begin position="193"/>
        <end position="216"/>
    </location>
</feature>
<evidence type="ECO:0000256" key="1">
    <source>
        <dbReference type="SAM" id="MobiDB-lite"/>
    </source>
</evidence>
<feature type="compositionally biased region" description="Polar residues" evidence="1">
    <location>
        <begin position="193"/>
        <end position="206"/>
    </location>
</feature>
<dbReference type="Gene3D" id="1.10.357.10">
    <property type="entry name" value="Tetracycline Repressor, domain 2"/>
    <property type="match status" value="1"/>
</dbReference>
<dbReference type="eggNOG" id="COG1309">
    <property type="taxonomic scope" value="Bacteria"/>
</dbReference>
<dbReference type="STRING" id="1280953.HOC_00490"/>
<dbReference type="EMBL" id="ARYL01000001">
    <property type="protein sequence ID" value="KDA04317.1"/>
    <property type="molecule type" value="Genomic_DNA"/>
</dbReference>
<name>A0A059GBU9_9PROT</name>
<keyword evidence="3" id="KW-1185">Reference proteome</keyword>
<proteinExistence type="predicted"/>
<dbReference type="PATRIC" id="fig|1280953.3.peg.96"/>
<evidence type="ECO:0008006" key="4">
    <source>
        <dbReference type="Google" id="ProtNLM"/>
    </source>
</evidence>
<evidence type="ECO:0000313" key="3">
    <source>
        <dbReference type="Proteomes" id="UP000024942"/>
    </source>
</evidence>
<evidence type="ECO:0000313" key="2">
    <source>
        <dbReference type="EMBL" id="KDA04317.1"/>
    </source>
</evidence>
<dbReference type="Proteomes" id="UP000024942">
    <property type="component" value="Unassembled WGS sequence"/>
</dbReference>
<protein>
    <recommendedName>
        <fullName evidence="4">TetR family transcriptional regulator</fullName>
    </recommendedName>
</protein>
<gene>
    <name evidence="2" type="ORF">HOC_00490</name>
</gene>
<dbReference type="OrthoDB" id="7828598at2"/>